<name>A0ACB9EAG8_9ASTR</name>
<reference evidence="2" key="1">
    <citation type="journal article" date="2022" name="Mol. Ecol. Resour.">
        <title>The genomes of chicory, endive, great burdock and yacon provide insights into Asteraceae palaeo-polyploidization history and plant inulin production.</title>
        <authorList>
            <person name="Fan W."/>
            <person name="Wang S."/>
            <person name="Wang H."/>
            <person name="Wang A."/>
            <person name="Jiang F."/>
            <person name="Liu H."/>
            <person name="Zhao H."/>
            <person name="Xu D."/>
            <person name="Zhang Y."/>
        </authorList>
    </citation>
    <scope>NUCLEOTIDE SEQUENCE [LARGE SCALE GENOMIC DNA]</scope>
    <source>
        <strain evidence="2">cv. Yunnan</strain>
    </source>
</reference>
<evidence type="ECO:0000313" key="2">
    <source>
        <dbReference type="Proteomes" id="UP001056120"/>
    </source>
</evidence>
<sequence>MGIIQIYNSMDMETRMNTHYITSSTPAGTFMGQLINNEESASPSPLYTAYAFGANKSKRKVDYTNPFAVRDWMQELGSAKYGSVTKEIEDLILLRKQMLMPSFRRFPSLGADLMQTNHVKNDEVPTTNPVGDIVMHDAGSGHDTNAPGTVVTIESDEDEPTIGRPFQPYRDVVLNKPEGQFSMKQFLEGDYAQGQKSSGGKGGIGGGGGGGGQGRGGGKRGRPKGKRGREGDVDKSQSDIAVGSTDIEDKGVSGDVELERKHDKGEYVGGDSDSDTEENDPRSNANFDGLADIWQEMNFGLESSKDADMDVPVTEHAKVDEECDHSFILKDDIGYVCRVCGVVERSIESIIEFQRPKSSKSTRTYYYEGQSDKSGVSAGAVLDGVKLPGKDFSVEEISAHPRHKKQMKPHQIEGFNFLLSNLVSDNPGGCILAHAPGSGKTFMLISFIQSFMAKYPDARPLVVLPRGILATWKKEFKRWQVEDIPLFDCYSQKADNRAQQLEVLKQWANTRSILFLGYKQFSTIVCDNDRSSVSATCQEILLTFPSLVILDEGHTPRNKDTDVFTAVEKVQTPRKVVLSGTLYQNHVREVFNILNLVRPRFLKMDDSKTIKRRILSRVSIETRRNMFKKSNDNEFCELVEHTLLKDENFKRKVTVIEDLREMTRKVLHYYKGDFLDELPGHVDFSVFLNLSPRQKREVRDLKKMARKFKVSSDGSAIYVHPELKSLVKTVTNDRNDDNSQNIKKIDALLENLDEREGVKAKFFLNLLRLCESSGEKLLVFGNYLLPLNFLLKLTEKVKGWILGKQIFLITGDHDNDEREVAMDQFNNSSDAKVFFGSIKACGEGISLVGASRIIILDVHLNPSVTRQAIGRAFRPGQVRKVYTYRLVAAASPEAEDHTTCHRKESIAKMWFEYNEYCGKNEFEMETADVKDCGDQFLETPWLNEDVTALYKRS</sequence>
<evidence type="ECO:0000313" key="1">
    <source>
        <dbReference type="EMBL" id="KAI3755583.1"/>
    </source>
</evidence>
<protein>
    <submittedName>
        <fullName evidence="1">Uncharacterized protein</fullName>
    </submittedName>
</protein>
<dbReference type="Proteomes" id="UP001056120">
    <property type="component" value="Linkage Group LG18"/>
</dbReference>
<accession>A0ACB9EAG8</accession>
<keyword evidence="2" id="KW-1185">Reference proteome</keyword>
<dbReference type="EMBL" id="CM042035">
    <property type="protein sequence ID" value="KAI3755583.1"/>
    <property type="molecule type" value="Genomic_DNA"/>
</dbReference>
<comment type="caution">
    <text evidence="1">The sequence shown here is derived from an EMBL/GenBank/DDBJ whole genome shotgun (WGS) entry which is preliminary data.</text>
</comment>
<gene>
    <name evidence="1" type="ORF">L1987_55387</name>
</gene>
<organism evidence="1 2">
    <name type="scientific">Smallanthus sonchifolius</name>
    <dbReference type="NCBI Taxonomy" id="185202"/>
    <lineage>
        <taxon>Eukaryota</taxon>
        <taxon>Viridiplantae</taxon>
        <taxon>Streptophyta</taxon>
        <taxon>Embryophyta</taxon>
        <taxon>Tracheophyta</taxon>
        <taxon>Spermatophyta</taxon>
        <taxon>Magnoliopsida</taxon>
        <taxon>eudicotyledons</taxon>
        <taxon>Gunneridae</taxon>
        <taxon>Pentapetalae</taxon>
        <taxon>asterids</taxon>
        <taxon>campanulids</taxon>
        <taxon>Asterales</taxon>
        <taxon>Asteraceae</taxon>
        <taxon>Asteroideae</taxon>
        <taxon>Heliantheae alliance</taxon>
        <taxon>Millerieae</taxon>
        <taxon>Smallanthus</taxon>
    </lineage>
</organism>
<proteinExistence type="predicted"/>
<reference evidence="1 2" key="2">
    <citation type="journal article" date="2022" name="Mol. Ecol. Resour.">
        <title>The genomes of chicory, endive, great burdock and yacon provide insights into Asteraceae paleo-polyploidization history and plant inulin production.</title>
        <authorList>
            <person name="Fan W."/>
            <person name="Wang S."/>
            <person name="Wang H."/>
            <person name="Wang A."/>
            <person name="Jiang F."/>
            <person name="Liu H."/>
            <person name="Zhao H."/>
            <person name="Xu D."/>
            <person name="Zhang Y."/>
        </authorList>
    </citation>
    <scope>NUCLEOTIDE SEQUENCE [LARGE SCALE GENOMIC DNA]</scope>
    <source>
        <strain evidence="2">cv. Yunnan</strain>
        <tissue evidence="1">Leaves</tissue>
    </source>
</reference>